<name>A0A2J6R452_HYAVF</name>
<dbReference type="STRING" id="1149755.A0A2J6R452"/>
<evidence type="ECO:0000259" key="3">
    <source>
        <dbReference type="SMART" id="SM00960"/>
    </source>
</evidence>
<proteinExistence type="inferred from homology"/>
<dbReference type="Gene3D" id="3.30.450.30">
    <property type="entry name" value="Dynein light chain 2a, cytoplasmic"/>
    <property type="match status" value="1"/>
</dbReference>
<evidence type="ECO:0000256" key="2">
    <source>
        <dbReference type="SAM" id="MobiDB-lite"/>
    </source>
</evidence>
<dbReference type="AlphaFoldDB" id="A0A2J6R452"/>
<dbReference type="Pfam" id="PF03259">
    <property type="entry name" value="Robl_LC7"/>
    <property type="match status" value="1"/>
</dbReference>
<comment type="similarity">
    <text evidence="1">Belongs to the GAMAD family.</text>
</comment>
<keyword evidence="5" id="KW-1185">Reference proteome</keyword>
<protein>
    <recommendedName>
        <fullName evidence="3">Roadblock/LAMTOR2 domain-containing protein</fullName>
    </recommendedName>
</protein>
<organism evidence="4 5">
    <name type="scientific">Hyaloscypha variabilis (strain UAMH 11265 / GT02V1 / F)</name>
    <name type="common">Meliniomyces variabilis</name>
    <dbReference type="NCBI Taxonomy" id="1149755"/>
    <lineage>
        <taxon>Eukaryota</taxon>
        <taxon>Fungi</taxon>
        <taxon>Dikarya</taxon>
        <taxon>Ascomycota</taxon>
        <taxon>Pezizomycotina</taxon>
        <taxon>Leotiomycetes</taxon>
        <taxon>Helotiales</taxon>
        <taxon>Hyaloscyphaceae</taxon>
        <taxon>Hyaloscypha</taxon>
        <taxon>Hyaloscypha variabilis</taxon>
    </lineage>
</organism>
<feature type="compositionally biased region" description="Low complexity" evidence="2">
    <location>
        <begin position="47"/>
        <end position="62"/>
    </location>
</feature>
<evidence type="ECO:0000313" key="5">
    <source>
        <dbReference type="Proteomes" id="UP000235786"/>
    </source>
</evidence>
<dbReference type="SUPFAM" id="SSF103196">
    <property type="entry name" value="Roadblock/LC7 domain"/>
    <property type="match status" value="1"/>
</dbReference>
<feature type="region of interest" description="Disordered" evidence="2">
    <location>
        <begin position="47"/>
        <end position="72"/>
    </location>
</feature>
<dbReference type="InterPro" id="IPR004942">
    <property type="entry name" value="Roadblock/LAMTOR2_dom"/>
</dbReference>
<dbReference type="OrthoDB" id="9985637at2759"/>
<dbReference type="EMBL" id="KZ613956">
    <property type="protein sequence ID" value="PMD33296.1"/>
    <property type="molecule type" value="Genomic_DNA"/>
</dbReference>
<sequence length="132" mass="14006">MQNSSSNFSQTLERLSSKPGVIASLVIDRSSNALLKSTGSFTFWNASTSTSTPTPAGNASSTNGIVPETSTADSGTSFATTILGYVASTSGLVRHMDSEDDLKLLRVRTKKHEIVIVPDPKFIFVVVHEVSA</sequence>
<reference evidence="4 5" key="1">
    <citation type="submission" date="2016-04" db="EMBL/GenBank/DDBJ databases">
        <title>A degradative enzymes factory behind the ericoid mycorrhizal symbiosis.</title>
        <authorList>
            <consortium name="DOE Joint Genome Institute"/>
            <person name="Martino E."/>
            <person name="Morin E."/>
            <person name="Grelet G."/>
            <person name="Kuo A."/>
            <person name="Kohler A."/>
            <person name="Daghino S."/>
            <person name="Barry K."/>
            <person name="Choi C."/>
            <person name="Cichocki N."/>
            <person name="Clum A."/>
            <person name="Copeland A."/>
            <person name="Hainaut M."/>
            <person name="Haridas S."/>
            <person name="Labutti K."/>
            <person name="Lindquist E."/>
            <person name="Lipzen A."/>
            <person name="Khouja H.-R."/>
            <person name="Murat C."/>
            <person name="Ohm R."/>
            <person name="Olson A."/>
            <person name="Spatafora J."/>
            <person name="Veneault-Fourrey C."/>
            <person name="Henrissat B."/>
            <person name="Grigoriev I."/>
            <person name="Martin F."/>
            <person name="Perotto S."/>
        </authorList>
    </citation>
    <scope>NUCLEOTIDE SEQUENCE [LARGE SCALE GENOMIC DNA]</scope>
    <source>
        <strain evidence="4 5">F</strain>
    </source>
</reference>
<feature type="domain" description="Roadblock/LAMTOR2" evidence="3">
    <location>
        <begin position="8"/>
        <end position="128"/>
    </location>
</feature>
<evidence type="ECO:0000256" key="1">
    <source>
        <dbReference type="ARBA" id="ARBA00007191"/>
    </source>
</evidence>
<gene>
    <name evidence="4" type="ORF">L207DRAFT_438841</name>
</gene>
<accession>A0A2J6R452</accession>
<dbReference type="SMART" id="SM00960">
    <property type="entry name" value="Robl_LC7"/>
    <property type="match status" value="1"/>
</dbReference>
<evidence type="ECO:0000313" key="4">
    <source>
        <dbReference type="EMBL" id="PMD33296.1"/>
    </source>
</evidence>
<dbReference type="PANTHER" id="PTHR10779">
    <property type="entry name" value="DYNEIN LIGHT CHAIN ROADBLOCK"/>
    <property type="match status" value="1"/>
</dbReference>
<dbReference type="Proteomes" id="UP000235786">
    <property type="component" value="Unassembled WGS sequence"/>
</dbReference>